<keyword evidence="3" id="KW-1185">Reference proteome</keyword>
<name>A0A7R6SX46_9GAMM</name>
<dbReference type="EMBL" id="AP014546">
    <property type="protein sequence ID" value="BBB31111.1"/>
    <property type="molecule type" value="Genomic_DNA"/>
</dbReference>
<proteinExistence type="predicted"/>
<feature type="chain" id="PRO_5032680288" description="Periplasmic ATP/GTP-binding protein" evidence="1">
    <location>
        <begin position="28"/>
        <end position="295"/>
    </location>
</feature>
<dbReference type="AlphaFoldDB" id="A0A7R6SX46"/>
<gene>
    <name evidence="2" type="ORF">NEJAP_3173</name>
</gene>
<evidence type="ECO:0000256" key="1">
    <source>
        <dbReference type="SAM" id="SignalP"/>
    </source>
</evidence>
<dbReference type="SUPFAM" id="SSF63825">
    <property type="entry name" value="YWTD domain"/>
    <property type="match status" value="1"/>
</dbReference>
<evidence type="ECO:0008006" key="4">
    <source>
        <dbReference type="Google" id="ProtNLM"/>
    </source>
</evidence>
<dbReference type="RefSeq" id="WP_201348235.1">
    <property type="nucleotide sequence ID" value="NZ_AP014546.1"/>
</dbReference>
<dbReference type="Proteomes" id="UP000595332">
    <property type="component" value="Chromosome"/>
</dbReference>
<organism evidence="2 3">
    <name type="scientific">Neptunomonas japonica JAMM 1380</name>
    <dbReference type="NCBI Taxonomy" id="1441457"/>
    <lineage>
        <taxon>Bacteria</taxon>
        <taxon>Pseudomonadati</taxon>
        <taxon>Pseudomonadota</taxon>
        <taxon>Gammaproteobacteria</taxon>
        <taxon>Oceanospirillales</taxon>
        <taxon>Oceanospirillaceae</taxon>
        <taxon>Neptunomonas</taxon>
    </lineage>
</organism>
<dbReference type="InterPro" id="IPR011042">
    <property type="entry name" value="6-blade_b-propeller_TolB-like"/>
</dbReference>
<evidence type="ECO:0000313" key="3">
    <source>
        <dbReference type="Proteomes" id="UP000595332"/>
    </source>
</evidence>
<keyword evidence="1" id="KW-0732">Signal</keyword>
<dbReference type="Gene3D" id="2.120.10.30">
    <property type="entry name" value="TolB, C-terminal domain"/>
    <property type="match status" value="1"/>
</dbReference>
<dbReference type="KEGG" id="njp:NEJAP_3173"/>
<sequence length="295" mass="32315">MHTLLKSTLLTSLLISSPLLFSGSLWAHDTLTQRWSIDNLNQPESVVADTHSDFLYISNINGAPTELNGQGYISKVTVQGEMLEQHWVTGLNAPKGMAIVGKHLFVADMQTVHMIDIEQGKVIKQFAAPKAKMLNDITASPDGVLYISDFLGGKIYQMHDNQLTAWFSNEKIPYPNGLLWHQNQLLIGNWGKAINPDFTTQTPGSLYQLAPSTMELSSVASGTELGNLDGIVAIGSSLYISDWISGELFELNGKERKLALTLPKGLADIGATATSLYTPLMMDNQVIAWEVKTQP</sequence>
<accession>A0A7R6SX46</accession>
<protein>
    <recommendedName>
        <fullName evidence="4">Periplasmic ATP/GTP-binding protein</fullName>
    </recommendedName>
</protein>
<feature type="signal peptide" evidence="1">
    <location>
        <begin position="1"/>
        <end position="27"/>
    </location>
</feature>
<reference evidence="2 3" key="1">
    <citation type="journal article" date="2008" name="Int. J. Syst. Evol. Microbiol.">
        <title>Neptunomonas japonica sp. nov., an Osedax japonicus symbiont-like bacterium isolated from sediment adjacent to sperm whale carcasses off Kagoshima, Japan.</title>
        <authorList>
            <person name="Miyazaki M."/>
            <person name="Nogi Y."/>
            <person name="Fujiwara Y."/>
            <person name="Kawato M."/>
            <person name="Kubokawa K."/>
            <person name="Horikoshi K."/>
        </authorList>
    </citation>
    <scope>NUCLEOTIDE SEQUENCE [LARGE SCALE GENOMIC DNA]</scope>
    <source>
        <strain evidence="2 3">JAMM 1380</strain>
    </source>
</reference>
<evidence type="ECO:0000313" key="2">
    <source>
        <dbReference type="EMBL" id="BBB31111.1"/>
    </source>
</evidence>